<dbReference type="RefSeq" id="WP_146141942.1">
    <property type="nucleotide sequence ID" value="NZ_BLAU01000001.1"/>
</dbReference>
<comment type="caution">
    <text evidence="3">The sequence shown here is derived from an EMBL/GenBank/DDBJ whole genome shotgun (WGS) entry which is preliminary data.</text>
</comment>
<evidence type="ECO:0000256" key="1">
    <source>
        <dbReference type="SAM" id="SignalP"/>
    </source>
</evidence>
<evidence type="ECO:0000313" key="3">
    <source>
        <dbReference type="EMBL" id="PSK85726.1"/>
    </source>
</evidence>
<dbReference type="Proteomes" id="UP000240621">
    <property type="component" value="Unassembled WGS sequence"/>
</dbReference>
<organism evidence="3 4">
    <name type="scientific">Prolixibacter denitrificans</name>
    <dbReference type="NCBI Taxonomy" id="1541063"/>
    <lineage>
        <taxon>Bacteria</taxon>
        <taxon>Pseudomonadati</taxon>
        <taxon>Bacteroidota</taxon>
        <taxon>Bacteroidia</taxon>
        <taxon>Marinilabiliales</taxon>
        <taxon>Prolixibacteraceae</taxon>
        <taxon>Prolixibacter</taxon>
    </lineage>
</organism>
<reference evidence="3 4" key="1">
    <citation type="submission" date="2018-03" db="EMBL/GenBank/DDBJ databases">
        <title>Genomic Encyclopedia of Archaeal and Bacterial Type Strains, Phase II (KMG-II): from individual species to whole genera.</title>
        <authorList>
            <person name="Goeker M."/>
        </authorList>
    </citation>
    <scope>NUCLEOTIDE SEQUENCE [LARGE SCALE GENOMIC DNA]</scope>
    <source>
        <strain evidence="3 4">DSM 27267</strain>
    </source>
</reference>
<dbReference type="OrthoDB" id="883248at2"/>
<proteinExistence type="predicted"/>
<protein>
    <recommendedName>
        <fullName evidence="6">Outer membrane protein with beta-barrel domain</fullName>
    </recommendedName>
</protein>
<evidence type="ECO:0000313" key="4">
    <source>
        <dbReference type="Proteomes" id="UP000240621"/>
    </source>
</evidence>
<name>A0A2P8CL74_9BACT</name>
<evidence type="ECO:0008006" key="6">
    <source>
        <dbReference type="Google" id="ProtNLM"/>
    </source>
</evidence>
<feature type="chain" id="PRO_5015204079" description="Outer membrane protein with beta-barrel domain" evidence="1">
    <location>
        <begin position="22"/>
        <end position="190"/>
    </location>
</feature>
<feature type="signal peptide" evidence="1">
    <location>
        <begin position="1"/>
        <end position="21"/>
    </location>
</feature>
<dbReference type="AlphaFoldDB" id="A0A2P8CL74"/>
<sequence>MKKMGVALLCLFTLSIFQSIAQNSETRIPAFHRVDFISPGYRYEFPLTGRFTGSAGFETTPYYTETSAYLSHLLHFQAKAFYLLPYVETGVQWRYSDARRIRMNKSIRHHIGSYVNLSGRYYVEALNIPLYRENVDGIYSGGFTWRLTWGIRRPVGDAVIWDLFTGIESNIGDRVMSGGLILGVRLGLVL</sequence>
<keyword evidence="1" id="KW-0732">Signal</keyword>
<dbReference type="EMBL" id="PYGC01000001">
    <property type="protein sequence ID" value="PSK85726.1"/>
    <property type="molecule type" value="Genomic_DNA"/>
</dbReference>
<gene>
    <name evidence="3" type="ORF">CLV93_101697</name>
    <name evidence="2" type="ORF">JCM18694_05910</name>
</gene>
<dbReference type="EMBL" id="BLAU01000001">
    <property type="protein sequence ID" value="GET20345.1"/>
    <property type="molecule type" value="Genomic_DNA"/>
</dbReference>
<keyword evidence="5" id="KW-1185">Reference proteome</keyword>
<reference evidence="2 5" key="2">
    <citation type="submission" date="2019-10" db="EMBL/GenBank/DDBJ databases">
        <title>Prolixibacter strains distinguished by the presence of nitrate reductase genes were adept at nitrate-dependent anaerobic corrosion of metallic iron and carbon steel.</title>
        <authorList>
            <person name="Iino T."/>
            <person name="Shono N."/>
            <person name="Ito K."/>
            <person name="Nakamura R."/>
            <person name="Sueoka K."/>
            <person name="Harayama S."/>
            <person name="Ohkuma M."/>
        </authorList>
    </citation>
    <scope>NUCLEOTIDE SEQUENCE [LARGE SCALE GENOMIC DNA]</scope>
    <source>
        <strain evidence="2 5">MIC1-1</strain>
    </source>
</reference>
<accession>A0A2P8CL74</accession>
<dbReference type="Proteomes" id="UP000396862">
    <property type="component" value="Unassembled WGS sequence"/>
</dbReference>
<evidence type="ECO:0000313" key="2">
    <source>
        <dbReference type="EMBL" id="GET20345.1"/>
    </source>
</evidence>
<evidence type="ECO:0000313" key="5">
    <source>
        <dbReference type="Proteomes" id="UP000396862"/>
    </source>
</evidence>